<comment type="caution">
    <text evidence="1">The sequence shown here is derived from an EMBL/GenBank/DDBJ whole genome shotgun (WGS) entry which is preliminary data.</text>
</comment>
<organism evidence="1 2">
    <name type="scientific">Streptomyces violaceusniger</name>
    <dbReference type="NCBI Taxonomy" id="68280"/>
    <lineage>
        <taxon>Bacteria</taxon>
        <taxon>Bacillati</taxon>
        <taxon>Actinomycetota</taxon>
        <taxon>Actinomycetes</taxon>
        <taxon>Kitasatosporales</taxon>
        <taxon>Streptomycetaceae</taxon>
        <taxon>Streptomyces</taxon>
        <taxon>Streptomyces violaceusniger group</taxon>
    </lineage>
</organism>
<evidence type="ECO:0000313" key="2">
    <source>
        <dbReference type="Proteomes" id="UP000301309"/>
    </source>
</evidence>
<proteinExistence type="predicted"/>
<sequence>MFAVKDSLVTELVESHDSVLATRHGLVVPFHHGTIDLVLAPAIPEVSRHAEESERAG</sequence>
<dbReference type="Proteomes" id="UP000301309">
    <property type="component" value="Unassembled WGS sequence"/>
</dbReference>
<accession>A0A4D4LPN2</accession>
<gene>
    <name evidence="1" type="ORF">SVIO_110410</name>
</gene>
<evidence type="ECO:0000313" key="1">
    <source>
        <dbReference type="EMBL" id="GDY60418.1"/>
    </source>
</evidence>
<name>A0A4D4LPN2_STRVO</name>
<keyword evidence="2" id="KW-1185">Reference proteome</keyword>
<dbReference type="EMBL" id="BJHW01000002">
    <property type="protein sequence ID" value="GDY60418.1"/>
    <property type="molecule type" value="Genomic_DNA"/>
</dbReference>
<protein>
    <submittedName>
        <fullName evidence="1">Uncharacterized protein</fullName>
    </submittedName>
</protein>
<reference evidence="1 2" key="1">
    <citation type="journal article" date="2020" name="Int. J. Syst. Evol. Microbiol.">
        <title>Reclassification of Streptomyces castelarensis and Streptomyces sporoclivatus as later heterotypic synonyms of Streptomyces antimycoticus.</title>
        <authorList>
            <person name="Komaki H."/>
            <person name="Tamura T."/>
        </authorList>
    </citation>
    <scope>NUCLEOTIDE SEQUENCE [LARGE SCALE GENOMIC DNA]</scope>
    <source>
        <strain evidence="1 2">NBRC 13459</strain>
    </source>
</reference>
<dbReference type="AlphaFoldDB" id="A0A4D4LPN2"/>